<dbReference type="Proteomes" id="UP000269669">
    <property type="component" value="Unassembled WGS sequence"/>
</dbReference>
<dbReference type="RefSeq" id="WP_260472908.1">
    <property type="nucleotide sequence ID" value="NZ_RSDW01000001.1"/>
</dbReference>
<keyword evidence="3" id="KW-1185">Reference proteome</keyword>
<organism evidence="2 3">
    <name type="scientific">Edaphobacter aggregans</name>
    <dbReference type="NCBI Taxonomy" id="570835"/>
    <lineage>
        <taxon>Bacteria</taxon>
        <taxon>Pseudomonadati</taxon>
        <taxon>Acidobacteriota</taxon>
        <taxon>Terriglobia</taxon>
        <taxon>Terriglobales</taxon>
        <taxon>Acidobacteriaceae</taxon>
        <taxon>Edaphobacter</taxon>
    </lineage>
</organism>
<keyword evidence="1" id="KW-0732">Signal</keyword>
<sequence>MTNKRKEPEGKTKQPPTKFAVARLLLAGAMAIFALSFAAAQSQKPLPPLDPATNPHRTRLIMKDGSYQIIMSYRIVGNVVRYVSAERGGAEEEIPVDLVDFEATRRWEKQHTAPAAGDSGSSETPAIDPELLKEEAERASLTPEVAKDLRLPEQESTLILDNYQDTPELVPLGQTEGDLNRSTGHNIVRGAINPMSSAHQIVQLRGEKAAIQLHTDTPTLYIRLGDAAAVSTGATPLTVDTHGASAANNAPSGASPNSRYVIVRADVRTGLRVISSFKIGLLGGQRQEDVIETTTETLPGGHWMKLTPRQSLTFGEYALMEVISDKDVNLGVWDFGVHPVAPENRDVIKPDPKRPLTLERRRPE</sequence>
<protein>
    <submittedName>
        <fullName evidence="2">Uncharacterized protein</fullName>
    </submittedName>
</protein>
<evidence type="ECO:0000256" key="1">
    <source>
        <dbReference type="SAM" id="SignalP"/>
    </source>
</evidence>
<dbReference type="AlphaFoldDB" id="A0A428MLX5"/>
<dbReference type="EMBL" id="RSDW01000001">
    <property type="protein sequence ID" value="RSL17852.1"/>
    <property type="molecule type" value="Genomic_DNA"/>
</dbReference>
<accession>A0A428MLX5</accession>
<gene>
    <name evidence="2" type="ORF">EDE15_3401</name>
</gene>
<name>A0A428MLX5_9BACT</name>
<reference evidence="2 3" key="1">
    <citation type="submission" date="2018-12" db="EMBL/GenBank/DDBJ databases">
        <title>Sequencing of bacterial isolates from soil warming experiment in Harvard Forest, Massachusetts, USA.</title>
        <authorList>
            <person name="Deangelis K."/>
        </authorList>
    </citation>
    <scope>NUCLEOTIDE SEQUENCE [LARGE SCALE GENOMIC DNA]</scope>
    <source>
        <strain evidence="2 3">EB153</strain>
    </source>
</reference>
<proteinExistence type="predicted"/>
<evidence type="ECO:0000313" key="3">
    <source>
        <dbReference type="Proteomes" id="UP000269669"/>
    </source>
</evidence>
<evidence type="ECO:0000313" key="2">
    <source>
        <dbReference type="EMBL" id="RSL17852.1"/>
    </source>
</evidence>
<comment type="caution">
    <text evidence="2">The sequence shown here is derived from an EMBL/GenBank/DDBJ whole genome shotgun (WGS) entry which is preliminary data.</text>
</comment>
<feature type="chain" id="PRO_5019222532" evidence="1">
    <location>
        <begin position="39"/>
        <end position="364"/>
    </location>
</feature>
<feature type="signal peptide" evidence="1">
    <location>
        <begin position="1"/>
        <end position="38"/>
    </location>
</feature>